<evidence type="ECO:0000256" key="1">
    <source>
        <dbReference type="ARBA" id="ARBA00022723"/>
    </source>
</evidence>
<proteinExistence type="predicted"/>
<dbReference type="SUPFAM" id="SSF55874">
    <property type="entry name" value="ATPase domain of HSP90 chaperone/DNA topoisomerase II/histidine kinase"/>
    <property type="match status" value="1"/>
</dbReference>
<keyword evidence="2" id="KW-0175">Coiled coil</keyword>
<dbReference type="PANTHER" id="PTHR23337:SF3">
    <property type="entry name" value="MORC FAMILY CW-TYPE ZINC FINGER 2"/>
    <property type="match status" value="1"/>
</dbReference>
<reference evidence="3 4" key="1">
    <citation type="journal article" date="2011" name="Int. J. Syst. Evol. Microbiol.">
        <title>Relationship of Bacillus amyloliquefaciens clades associated with strains DSM 7T and FZB42T: a proposal for Bacillus amyloliquefaciens subsp. amyloliquefaciens subsp. nov. and Bacillus amyloliquefaciens subsp. plantarum subsp. nov. based on complete genome sequence comparisons.</title>
        <authorList>
            <person name="Borriss R."/>
            <person name="Chen X.H."/>
            <person name="Rueckert C."/>
            <person name="Blom J."/>
            <person name="Becker A."/>
            <person name="Baumgarth B."/>
            <person name="Fan B."/>
            <person name="Pukall R."/>
            <person name="Schumann P."/>
            <person name="Sproer C."/>
            <person name="Junge H."/>
            <person name="Vater J."/>
            <person name="Puhler A."/>
            <person name="Klenk H.P."/>
        </authorList>
    </citation>
    <scope>NUCLEOTIDE SEQUENCE [LARGE SCALE GENOMIC DNA]</scope>
    <source>
        <strain evidence="4">DSM 7</strain>
    </source>
</reference>
<accession>A0A9P1JL10</accession>
<dbReference type="GO" id="GO:0005524">
    <property type="term" value="F:ATP binding"/>
    <property type="evidence" value="ECO:0007669"/>
    <property type="project" value="UniProtKB-KW"/>
</dbReference>
<dbReference type="AlphaFoldDB" id="A0A9P1JL10"/>
<dbReference type="RefSeq" id="WP_013354127.1">
    <property type="nucleotide sequence ID" value="NC_014551.1"/>
</dbReference>
<dbReference type="GO" id="GO:0046872">
    <property type="term" value="F:metal ion binding"/>
    <property type="evidence" value="ECO:0007669"/>
    <property type="project" value="UniProtKB-KW"/>
</dbReference>
<protein>
    <submittedName>
        <fullName evidence="3">ATP-binding protein</fullName>
    </submittedName>
</protein>
<dbReference type="Proteomes" id="UP000006562">
    <property type="component" value="Chromosome"/>
</dbReference>
<evidence type="ECO:0000313" key="4">
    <source>
        <dbReference type="Proteomes" id="UP000006562"/>
    </source>
</evidence>
<organism evidence="3 4">
    <name type="scientific">Bacillus amyloliquefaciens (strain ATCC 23350 / DSM 7 / BCRC 11601 / CCUG 28519 / NBRC 15535 / NRRL B-14393 / F)</name>
    <dbReference type="NCBI Taxonomy" id="692420"/>
    <lineage>
        <taxon>Bacteria</taxon>
        <taxon>Bacillati</taxon>
        <taxon>Bacillota</taxon>
        <taxon>Bacilli</taxon>
        <taxon>Bacillales</taxon>
        <taxon>Bacillaceae</taxon>
        <taxon>Bacillus</taxon>
        <taxon>Bacillus amyloliquefaciens group</taxon>
    </lineage>
</organism>
<dbReference type="EMBL" id="FN597644">
    <property type="protein sequence ID" value="CBI44878.1"/>
    <property type="molecule type" value="Genomic_DNA"/>
</dbReference>
<keyword evidence="3" id="KW-0067">ATP-binding</keyword>
<dbReference type="Pfam" id="PF13589">
    <property type="entry name" value="HATPase_c_3"/>
    <property type="match status" value="1"/>
</dbReference>
<keyword evidence="4" id="KW-1185">Reference proteome</keyword>
<sequence length="485" mass="55647">MNIILTRPSAAPVLHALRSIGYKAKTAIADIVDNAIDAQASKITLHFEYDKLNGYIKIEDNGNGMSEEEIQTAMNIGAKDPRTKRSPNELGRFGMGLKTASFSLGKRLSVITKKDGVYHERCWDLDYVSECNEWNLLTSIPTPVKEVAGEINGSSGTVIIIDKLDRYMRNKKIQRKTFFSKTAQIQKHLEFVFHDLIDNNKIIISINDVELTPWDPFMTEHPSIIEGEETLWKLDGHKMKVKYTILPHASKLTRTEFKKAGGERGWRDHQGLYIYRENRLLHYGDWRNLFPKDTQSQLARVRIDISNEADSDWHVDVKKSMVTIPEQAIKILRPIAKEARDISREISYFRTQSSIAGSKIKGSLNTWEQSGKDSESPFVLNKSHPIYLELLKMLNEEQARMLNFFLKLIEIGSPVNIIAVPQLEDEIQNFTDQQLEMVHRFAETMTQLGLLNTKKEIIEALMTQPGFEMFNKSTLKYILEKESKE</sequence>
<keyword evidence="1" id="KW-0479">Metal-binding</keyword>
<gene>
    <name evidence="3" type="ordered locus">BAMF_3752</name>
</gene>
<dbReference type="PANTHER" id="PTHR23337">
    <property type="entry name" value="ZINC FINGER CW-TYPE COILED-COIL DOMAIN PROTEIN 1"/>
    <property type="match status" value="1"/>
</dbReference>
<dbReference type="KEGG" id="bao:BAMF_3752"/>
<evidence type="ECO:0000256" key="2">
    <source>
        <dbReference type="ARBA" id="ARBA00023054"/>
    </source>
</evidence>
<keyword evidence="3" id="KW-0547">Nucleotide-binding</keyword>
<evidence type="ECO:0000313" key="3">
    <source>
        <dbReference type="EMBL" id="CBI44878.1"/>
    </source>
</evidence>
<reference evidence="4" key="2">
    <citation type="journal article" date="2011" name="J. Biotechnol.">
        <title>Genome sequence of B. amyloliquefaciens type strain DSM7(T) reveals differences to plant-associated B. amyloliquefaciens FZB42.</title>
        <authorList>
            <person name="Ruckert C."/>
            <person name="Blom J."/>
            <person name="Chen X."/>
            <person name="Reva O."/>
            <person name="Borriss R."/>
        </authorList>
    </citation>
    <scope>NUCLEOTIDE SEQUENCE [LARGE SCALE GENOMIC DNA]</scope>
    <source>
        <strain evidence="4">DSM 7</strain>
    </source>
</reference>
<dbReference type="Gene3D" id="3.30.565.10">
    <property type="entry name" value="Histidine kinase-like ATPase, C-terminal domain"/>
    <property type="match status" value="1"/>
</dbReference>
<name>A0A9P1JL10_BACAS</name>
<dbReference type="InterPro" id="IPR036890">
    <property type="entry name" value="HATPase_C_sf"/>
</dbReference>